<feature type="domain" description="HTH cro/C1-type" evidence="2">
    <location>
        <begin position="16"/>
        <end position="71"/>
    </location>
</feature>
<dbReference type="AlphaFoldDB" id="A0A2S7IFC2"/>
<protein>
    <submittedName>
        <fullName evidence="3">Transcriptional regulator</fullName>
    </submittedName>
</protein>
<sequence>MQPTKSHMPIHHGRNVKRFREMLGLKQEGLAYELGEEWTQKRVSLLEQKEVIEQELLDQIAQVLKVPAEAIKNFDEETAIYNIQHNYEGSNNQGAIIGHQVNFNPLDKLIEVMDENKKLYERLLESEKEKVALLREVLKGQH</sequence>
<comment type="caution">
    <text evidence="3">The sequence shown here is derived from an EMBL/GenBank/DDBJ whole genome shotgun (WGS) entry which is preliminary data.</text>
</comment>
<keyword evidence="4" id="KW-1185">Reference proteome</keyword>
<feature type="coiled-coil region" evidence="1">
    <location>
        <begin position="109"/>
        <end position="137"/>
    </location>
</feature>
<evidence type="ECO:0000313" key="3">
    <source>
        <dbReference type="EMBL" id="PQA53393.1"/>
    </source>
</evidence>
<keyword evidence="1" id="KW-0175">Coiled coil</keyword>
<reference evidence="4" key="1">
    <citation type="submission" date="2018-02" db="EMBL/GenBank/DDBJ databases">
        <title>Genome sequencing of Solimonas sp. HR-BB.</title>
        <authorList>
            <person name="Lee Y."/>
            <person name="Jeon C.O."/>
        </authorList>
    </citation>
    <scope>NUCLEOTIDE SEQUENCE [LARGE SCALE GENOMIC DNA]</scope>
    <source>
        <strain evidence="4">HR-U</strain>
    </source>
</reference>
<dbReference type="InterPro" id="IPR001387">
    <property type="entry name" value="Cro/C1-type_HTH"/>
</dbReference>
<evidence type="ECO:0000256" key="1">
    <source>
        <dbReference type="SAM" id="Coils"/>
    </source>
</evidence>
<proteinExistence type="predicted"/>
<dbReference type="SUPFAM" id="SSF47413">
    <property type="entry name" value="lambda repressor-like DNA-binding domains"/>
    <property type="match status" value="1"/>
</dbReference>
<evidence type="ECO:0000259" key="2">
    <source>
        <dbReference type="PROSITE" id="PS50943"/>
    </source>
</evidence>
<gene>
    <name evidence="3" type="ORF">C5O19_24415</name>
</gene>
<dbReference type="CDD" id="cd00093">
    <property type="entry name" value="HTH_XRE"/>
    <property type="match status" value="1"/>
</dbReference>
<accession>A0A2S7IFC2</accession>
<evidence type="ECO:0000313" key="4">
    <source>
        <dbReference type="Proteomes" id="UP000239590"/>
    </source>
</evidence>
<dbReference type="Proteomes" id="UP000239590">
    <property type="component" value="Unassembled WGS sequence"/>
</dbReference>
<organism evidence="3 4">
    <name type="scientific">Siphonobacter curvatus</name>
    <dbReference type="NCBI Taxonomy" id="2094562"/>
    <lineage>
        <taxon>Bacteria</taxon>
        <taxon>Pseudomonadati</taxon>
        <taxon>Bacteroidota</taxon>
        <taxon>Cytophagia</taxon>
        <taxon>Cytophagales</taxon>
        <taxon>Cytophagaceae</taxon>
        <taxon>Siphonobacter</taxon>
    </lineage>
</organism>
<dbReference type="EMBL" id="PTRA01000009">
    <property type="protein sequence ID" value="PQA53393.1"/>
    <property type="molecule type" value="Genomic_DNA"/>
</dbReference>
<dbReference type="GO" id="GO:0003677">
    <property type="term" value="F:DNA binding"/>
    <property type="evidence" value="ECO:0007669"/>
    <property type="project" value="InterPro"/>
</dbReference>
<dbReference type="InterPro" id="IPR010982">
    <property type="entry name" value="Lambda_DNA-bd_dom_sf"/>
</dbReference>
<dbReference type="PROSITE" id="PS50943">
    <property type="entry name" value="HTH_CROC1"/>
    <property type="match status" value="1"/>
</dbReference>
<dbReference type="Gene3D" id="1.10.260.40">
    <property type="entry name" value="lambda repressor-like DNA-binding domains"/>
    <property type="match status" value="1"/>
</dbReference>
<dbReference type="OrthoDB" id="674774at2"/>
<name>A0A2S7IFC2_9BACT</name>